<evidence type="ECO:0000256" key="2">
    <source>
        <dbReference type="ARBA" id="ARBA00022723"/>
    </source>
</evidence>
<proteinExistence type="inferred from homology"/>
<dbReference type="InterPro" id="IPR024087">
    <property type="entry name" value="Creatininase-like_sf"/>
</dbReference>
<name>A0A511BRS3_9PROT</name>
<keyword evidence="4" id="KW-0862">Zinc</keyword>
<dbReference type="Proteomes" id="UP000321405">
    <property type="component" value="Unassembled WGS sequence"/>
</dbReference>
<dbReference type="Gene3D" id="3.40.50.10310">
    <property type="entry name" value="Creatininase"/>
    <property type="match status" value="1"/>
</dbReference>
<dbReference type="PANTHER" id="PTHR35005">
    <property type="entry name" value="3-DEHYDRO-SCYLLO-INOSOSE HYDROLASE"/>
    <property type="match status" value="1"/>
</dbReference>
<dbReference type="SUPFAM" id="SSF102215">
    <property type="entry name" value="Creatininase"/>
    <property type="match status" value="1"/>
</dbReference>
<dbReference type="GO" id="GO:0016811">
    <property type="term" value="F:hydrolase activity, acting on carbon-nitrogen (but not peptide) bonds, in linear amides"/>
    <property type="evidence" value="ECO:0007669"/>
    <property type="project" value="TreeGrafter"/>
</dbReference>
<dbReference type="EMBL" id="BJVC01000003">
    <property type="protein sequence ID" value="GEL02324.1"/>
    <property type="molecule type" value="Genomic_DNA"/>
</dbReference>
<evidence type="ECO:0000313" key="8">
    <source>
        <dbReference type="Proteomes" id="UP000321405"/>
    </source>
</evidence>
<dbReference type="Pfam" id="PF02633">
    <property type="entry name" value="Creatininase"/>
    <property type="match status" value="1"/>
</dbReference>
<keyword evidence="2" id="KW-0479">Metal-binding</keyword>
<gene>
    <name evidence="7" type="ORF">SSA02_14870</name>
</gene>
<comment type="cofactor">
    <cofactor evidence="1">
        <name>Zn(2+)</name>
        <dbReference type="ChEBI" id="CHEBI:29105"/>
    </cofactor>
</comment>
<dbReference type="PANTHER" id="PTHR35005:SF1">
    <property type="entry name" value="2-AMINO-5-FORMYLAMINO-6-RIBOSYLAMINOPYRIMIDIN-4(3H)-ONE 5'-MONOPHOSPHATE DEFORMYLASE"/>
    <property type="match status" value="1"/>
</dbReference>
<comment type="caution">
    <text evidence="7">The sequence shown here is derived from an EMBL/GenBank/DDBJ whole genome shotgun (WGS) entry which is preliminary data.</text>
</comment>
<organism evidence="7 8">
    <name type="scientific">Swaminathania salitolerans</name>
    <dbReference type="NCBI Taxonomy" id="182838"/>
    <lineage>
        <taxon>Bacteria</taxon>
        <taxon>Pseudomonadati</taxon>
        <taxon>Pseudomonadota</taxon>
        <taxon>Alphaproteobacteria</taxon>
        <taxon>Acetobacterales</taxon>
        <taxon>Acetobacteraceae</taxon>
        <taxon>Swaminathania</taxon>
    </lineage>
</organism>
<evidence type="ECO:0000256" key="5">
    <source>
        <dbReference type="ARBA" id="ARBA00024029"/>
    </source>
</evidence>
<evidence type="ECO:0000313" key="7">
    <source>
        <dbReference type="EMBL" id="GEL02324.1"/>
    </source>
</evidence>
<dbReference type="RefSeq" id="WP_371859197.1">
    <property type="nucleotide sequence ID" value="NZ_BJVC01000003.1"/>
</dbReference>
<evidence type="ECO:0000256" key="1">
    <source>
        <dbReference type="ARBA" id="ARBA00001947"/>
    </source>
</evidence>
<evidence type="ECO:0000256" key="6">
    <source>
        <dbReference type="SAM" id="SignalP"/>
    </source>
</evidence>
<dbReference type="GO" id="GO:0009231">
    <property type="term" value="P:riboflavin biosynthetic process"/>
    <property type="evidence" value="ECO:0007669"/>
    <property type="project" value="TreeGrafter"/>
</dbReference>
<keyword evidence="8" id="KW-1185">Reference proteome</keyword>
<evidence type="ECO:0008006" key="9">
    <source>
        <dbReference type="Google" id="ProtNLM"/>
    </source>
</evidence>
<dbReference type="InterPro" id="IPR003785">
    <property type="entry name" value="Creatininase/forma_Hydrolase"/>
</dbReference>
<evidence type="ECO:0000256" key="3">
    <source>
        <dbReference type="ARBA" id="ARBA00022801"/>
    </source>
</evidence>
<reference evidence="7 8" key="1">
    <citation type="submission" date="2019-07" db="EMBL/GenBank/DDBJ databases">
        <title>Whole genome shotgun sequence of Swaminathania salitolerans NBRC 104436.</title>
        <authorList>
            <person name="Hosoyama A."/>
            <person name="Uohara A."/>
            <person name="Ohji S."/>
            <person name="Ichikawa N."/>
        </authorList>
    </citation>
    <scope>NUCLEOTIDE SEQUENCE [LARGE SCALE GENOMIC DNA]</scope>
    <source>
        <strain evidence="7 8">NBRC 104436</strain>
    </source>
</reference>
<evidence type="ECO:0000256" key="4">
    <source>
        <dbReference type="ARBA" id="ARBA00022833"/>
    </source>
</evidence>
<accession>A0A511BRS3</accession>
<dbReference type="AlphaFoldDB" id="A0A511BRS3"/>
<sequence>MHVLRRLKQAVRSAVFCGLATVIFSGSAAAQAGSGSVVRERTVAFAALTWTEIAARLREGTRTIIIPVGGTEQSGPYIAVGKHNVRAAAQAERIARRLGDALVAPVIAYVPEGSTTPRTSHMRFPGTISIPPAVFEGLLEGAAESFRVQGFRRIVFIADHGGYLSYLKAAVAKLDHKWHNAAQALYLGAYYDSIGTRYAQALRERGFGGDLGKHADLSDTALMLAIDPTMVRQDALRKAGLPTAAEGVYGGDPRPATAALGRIGTDIQLEAALAALGKTR</sequence>
<protein>
    <recommendedName>
        <fullName evidence="9">Creatininase</fullName>
    </recommendedName>
</protein>
<comment type="similarity">
    <text evidence="5">Belongs to the creatininase superfamily.</text>
</comment>
<feature type="signal peptide" evidence="6">
    <location>
        <begin position="1"/>
        <end position="32"/>
    </location>
</feature>
<keyword evidence="3" id="KW-0378">Hydrolase</keyword>
<feature type="chain" id="PRO_5021951806" description="Creatininase" evidence="6">
    <location>
        <begin position="33"/>
        <end position="280"/>
    </location>
</feature>
<dbReference type="GO" id="GO:0046872">
    <property type="term" value="F:metal ion binding"/>
    <property type="evidence" value="ECO:0007669"/>
    <property type="project" value="UniProtKB-KW"/>
</dbReference>
<keyword evidence="6" id="KW-0732">Signal</keyword>